<sequence>MYKFEASAGTVLFSAGRHALTLLFLVMGWGKPGDCAALCDYVTRLAGVAALLETLPAHWRLRDAFHDPNGPEHP</sequence>
<keyword evidence="2" id="KW-1185">Reference proteome</keyword>
<protein>
    <submittedName>
        <fullName evidence="1">Uncharacterized protein</fullName>
    </submittedName>
</protein>
<dbReference type="EMBL" id="JABEQF010000012">
    <property type="protein sequence ID" value="MBB2191141.1"/>
    <property type="molecule type" value="Genomic_DNA"/>
</dbReference>
<accession>A0A7W4JUF5</accession>
<dbReference type="Proteomes" id="UP000555756">
    <property type="component" value="Unassembled WGS sequence"/>
</dbReference>
<evidence type="ECO:0000313" key="2">
    <source>
        <dbReference type="Proteomes" id="UP000555756"/>
    </source>
</evidence>
<dbReference type="AlphaFoldDB" id="A0A7W4JUF5"/>
<comment type="caution">
    <text evidence="1">The sequence shown here is derived from an EMBL/GenBank/DDBJ whole genome shotgun (WGS) entry which is preliminary data.</text>
</comment>
<proteinExistence type="predicted"/>
<reference evidence="1 2" key="1">
    <citation type="submission" date="2020-04" db="EMBL/GenBank/DDBJ databases">
        <title>Description of novel Gluconacetobacter.</title>
        <authorList>
            <person name="Sombolestani A."/>
        </authorList>
    </citation>
    <scope>NUCLEOTIDE SEQUENCE [LARGE SCALE GENOMIC DNA]</scope>
    <source>
        <strain evidence="1 2">LMG 21311</strain>
    </source>
</reference>
<name>A0A7W4JUF5_9PROT</name>
<gene>
    <name evidence="1" type="ORF">HLH34_14410</name>
</gene>
<organism evidence="1 2">
    <name type="scientific">Gluconacetobacter azotocaptans</name>
    <dbReference type="NCBI Taxonomy" id="142834"/>
    <lineage>
        <taxon>Bacteria</taxon>
        <taxon>Pseudomonadati</taxon>
        <taxon>Pseudomonadota</taxon>
        <taxon>Alphaproteobacteria</taxon>
        <taxon>Acetobacterales</taxon>
        <taxon>Acetobacteraceae</taxon>
        <taxon>Gluconacetobacter</taxon>
    </lineage>
</organism>
<dbReference type="RefSeq" id="WP_183120273.1">
    <property type="nucleotide sequence ID" value="NZ_JABEQF010000012.1"/>
</dbReference>
<evidence type="ECO:0000313" key="1">
    <source>
        <dbReference type="EMBL" id="MBB2191141.1"/>
    </source>
</evidence>